<evidence type="ECO:0000256" key="1">
    <source>
        <dbReference type="SAM" id="MobiDB-lite"/>
    </source>
</evidence>
<feature type="region of interest" description="Disordered" evidence="1">
    <location>
        <begin position="1"/>
        <end position="26"/>
    </location>
</feature>
<dbReference type="AlphaFoldDB" id="A0A1Y3AV99"/>
<proteinExistence type="predicted"/>
<comment type="caution">
    <text evidence="2">The sequence shown here is derived from an EMBL/GenBank/DDBJ whole genome shotgun (WGS) entry which is preliminary data.</text>
</comment>
<keyword evidence="3" id="KW-1185">Reference proteome</keyword>
<dbReference type="Proteomes" id="UP000194236">
    <property type="component" value="Unassembled WGS sequence"/>
</dbReference>
<reference evidence="2 3" key="1">
    <citation type="submission" date="2017-03" db="EMBL/GenBank/DDBJ databases">
        <title>Genome Survey of Euroglyphus maynei.</title>
        <authorList>
            <person name="Arlian L.G."/>
            <person name="Morgan M.S."/>
            <person name="Rider S.D."/>
        </authorList>
    </citation>
    <scope>NUCLEOTIDE SEQUENCE [LARGE SCALE GENOMIC DNA]</scope>
    <source>
        <strain evidence="2">Arlian Lab</strain>
        <tissue evidence="2">Whole body</tissue>
    </source>
</reference>
<dbReference type="EMBL" id="MUJZ01059540">
    <property type="protein sequence ID" value="OTF71728.1"/>
    <property type="molecule type" value="Genomic_DNA"/>
</dbReference>
<gene>
    <name evidence="2" type="ORF">BLA29_002486</name>
</gene>
<organism evidence="2 3">
    <name type="scientific">Euroglyphus maynei</name>
    <name type="common">Mayne's house dust mite</name>
    <dbReference type="NCBI Taxonomy" id="6958"/>
    <lineage>
        <taxon>Eukaryota</taxon>
        <taxon>Metazoa</taxon>
        <taxon>Ecdysozoa</taxon>
        <taxon>Arthropoda</taxon>
        <taxon>Chelicerata</taxon>
        <taxon>Arachnida</taxon>
        <taxon>Acari</taxon>
        <taxon>Acariformes</taxon>
        <taxon>Sarcoptiformes</taxon>
        <taxon>Astigmata</taxon>
        <taxon>Psoroptidia</taxon>
        <taxon>Analgoidea</taxon>
        <taxon>Pyroglyphidae</taxon>
        <taxon>Pyroglyphinae</taxon>
        <taxon>Euroglyphus</taxon>
    </lineage>
</organism>
<accession>A0A1Y3AV99</accession>
<evidence type="ECO:0000313" key="3">
    <source>
        <dbReference type="Proteomes" id="UP000194236"/>
    </source>
</evidence>
<evidence type="ECO:0000313" key="2">
    <source>
        <dbReference type="EMBL" id="OTF71728.1"/>
    </source>
</evidence>
<name>A0A1Y3AV99_EURMA</name>
<protein>
    <submittedName>
        <fullName evidence="2">Uncharacterized protein</fullName>
    </submittedName>
</protein>
<sequence>MDTDNDETDQSSSLIGKEEEEENNDEKIIKVKKPLRKTKRKRRLIIEDISSPSTELNYRPITRSQAAASYKLLTNE</sequence>